<keyword evidence="8" id="KW-0496">Mitochondrion</keyword>
<evidence type="ECO:0000256" key="4">
    <source>
        <dbReference type="ARBA" id="ARBA00022692"/>
    </source>
</evidence>
<dbReference type="Gene3D" id="1.50.40.10">
    <property type="entry name" value="Mitochondrial carrier domain"/>
    <property type="match status" value="1"/>
</dbReference>
<dbReference type="GO" id="GO:1901029">
    <property type="term" value="P:negative regulation of mitochondrial outer membrane permeabilization involved in apoptotic signaling pathway"/>
    <property type="evidence" value="ECO:0007669"/>
    <property type="project" value="TreeGrafter"/>
</dbReference>
<evidence type="ECO:0000256" key="7">
    <source>
        <dbReference type="ARBA" id="ARBA00022989"/>
    </source>
</evidence>
<name>L5LP66_MYODS</name>
<dbReference type="PANTHER" id="PTHR45635">
    <property type="entry name" value="ADP,ATP CARRIER PROTEIN 1-RELATED-RELATED"/>
    <property type="match status" value="1"/>
</dbReference>
<evidence type="ECO:0000256" key="6">
    <source>
        <dbReference type="ARBA" id="ARBA00022792"/>
    </source>
</evidence>
<organism evidence="11 12">
    <name type="scientific">Myotis davidii</name>
    <name type="common">David's myotis</name>
    <dbReference type="NCBI Taxonomy" id="225400"/>
    <lineage>
        <taxon>Eukaryota</taxon>
        <taxon>Metazoa</taxon>
        <taxon>Chordata</taxon>
        <taxon>Craniata</taxon>
        <taxon>Vertebrata</taxon>
        <taxon>Euteleostomi</taxon>
        <taxon>Mammalia</taxon>
        <taxon>Eutheria</taxon>
        <taxon>Laurasiatheria</taxon>
        <taxon>Chiroptera</taxon>
        <taxon>Yangochiroptera</taxon>
        <taxon>Vespertilionidae</taxon>
        <taxon>Myotis</taxon>
    </lineage>
</organism>
<proteinExistence type="inferred from homology"/>
<keyword evidence="3 10" id="KW-0813">Transport</keyword>
<keyword evidence="4" id="KW-0812">Transmembrane</keyword>
<evidence type="ECO:0000256" key="2">
    <source>
        <dbReference type="ARBA" id="ARBA00006375"/>
    </source>
</evidence>
<keyword evidence="9" id="KW-0472">Membrane</keyword>
<gene>
    <name evidence="11" type="ORF">MDA_GLEAN10000500</name>
</gene>
<evidence type="ECO:0000256" key="8">
    <source>
        <dbReference type="ARBA" id="ARBA00023128"/>
    </source>
</evidence>
<keyword evidence="7" id="KW-1133">Transmembrane helix</keyword>
<dbReference type="GO" id="GO:0005743">
    <property type="term" value="C:mitochondrial inner membrane"/>
    <property type="evidence" value="ECO:0007669"/>
    <property type="project" value="UniProtKB-SubCell"/>
</dbReference>
<evidence type="ECO:0000256" key="10">
    <source>
        <dbReference type="RuleBase" id="RU368008"/>
    </source>
</evidence>
<evidence type="ECO:0000256" key="1">
    <source>
        <dbReference type="ARBA" id="ARBA00004448"/>
    </source>
</evidence>
<dbReference type="GO" id="GO:0140021">
    <property type="term" value="P:mitochondrial ADP transmembrane transport"/>
    <property type="evidence" value="ECO:0007669"/>
    <property type="project" value="InterPro"/>
</dbReference>
<dbReference type="EMBL" id="KB109802">
    <property type="protein sequence ID" value="ELK27805.1"/>
    <property type="molecule type" value="Genomic_DNA"/>
</dbReference>
<comment type="similarity">
    <text evidence="2 10">Belongs to the mitochondrial carrier (TC 2.A.29) family.</text>
</comment>
<dbReference type="Proteomes" id="UP000010556">
    <property type="component" value="Unassembled WGS sequence"/>
</dbReference>
<evidence type="ECO:0000313" key="11">
    <source>
        <dbReference type="EMBL" id="ELK27805.1"/>
    </source>
</evidence>
<dbReference type="GO" id="GO:1990544">
    <property type="term" value="P:mitochondrial ATP transmembrane transport"/>
    <property type="evidence" value="ECO:0007669"/>
    <property type="project" value="InterPro"/>
</dbReference>
<dbReference type="InterPro" id="IPR002113">
    <property type="entry name" value="ADT_euk_type"/>
</dbReference>
<reference evidence="12" key="1">
    <citation type="journal article" date="2013" name="Science">
        <title>Comparative analysis of bat genomes provides insight into the evolution of flight and immunity.</title>
        <authorList>
            <person name="Zhang G."/>
            <person name="Cowled C."/>
            <person name="Shi Z."/>
            <person name="Huang Z."/>
            <person name="Bishop-Lilly K.A."/>
            <person name="Fang X."/>
            <person name="Wynne J.W."/>
            <person name="Xiong Z."/>
            <person name="Baker M.L."/>
            <person name="Zhao W."/>
            <person name="Tachedjian M."/>
            <person name="Zhu Y."/>
            <person name="Zhou P."/>
            <person name="Jiang X."/>
            <person name="Ng J."/>
            <person name="Yang L."/>
            <person name="Wu L."/>
            <person name="Xiao J."/>
            <person name="Feng Y."/>
            <person name="Chen Y."/>
            <person name="Sun X."/>
            <person name="Zhang Y."/>
            <person name="Marsh G.A."/>
            <person name="Crameri G."/>
            <person name="Broder C.C."/>
            <person name="Frey K.G."/>
            <person name="Wang L.F."/>
            <person name="Wang J."/>
        </authorList>
    </citation>
    <scope>NUCLEOTIDE SEQUENCE [LARGE SCALE GENOMIC DNA]</scope>
</reference>
<keyword evidence="6" id="KW-0999">Mitochondrion inner membrane</keyword>
<keyword evidence="12" id="KW-1185">Reference proteome</keyword>
<dbReference type="GO" id="GO:0005471">
    <property type="term" value="F:ATP:ADP antiporter activity"/>
    <property type="evidence" value="ECO:0007669"/>
    <property type="project" value="UniProtKB-UniRule"/>
</dbReference>
<evidence type="ECO:0000256" key="5">
    <source>
        <dbReference type="ARBA" id="ARBA00022737"/>
    </source>
</evidence>
<accession>L5LP66</accession>
<dbReference type="AlphaFoldDB" id="L5LP66"/>
<comment type="subcellular location">
    <subcellularLocation>
        <location evidence="10">Membrane</location>
        <topology evidence="10">Multi-pass membrane protein</topology>
    </subcellularLocation>
    <subcellularLocation>
        <location evidence="1">Mitochondrion inner membrane</location>
        <topology evidence="1">Multi-pass membrane protein</topology>
    </subcellularLocation>
</comment>
<evidence type="ECO:0000313" key="12">
    <source>
        <dbReference type="Proteomes" id="UP000010556"/>
    </source>
</evidence>
<dbReference type="PANTHER" id="PTHR45635:SF14">
    <property type="entry name" value="ADP_ATP TRANSLOCASE"/>
    <property type="match status" value="1"/>
</dbReference>
<evidence type="ECO:0000256" key="3">
    <source>
        <dbReference type="ARBA" id="ARBA00022448"/>
    </source>
</evidence>
<comment type="subunit">
    <text evidence="10">Monomer.</text>
</comment>
<keyword evidence="5" id="KW-0677">Repeat</keyword>
<sequence>MYHGFNVSIQVIIIYRAAYFGVYDTAKGMLPDPKNTPIIISWIIAKSMMMQSGRKGADIMYTGTIYEGGKAFFKGTWSHVLRGMGGAFMLVL</sequence>
<dbReference type="InterPro" id="IPR023395">
    <property type="entry name" value="MCP_dom_sf"/>
</dbReference>
<dbReference type="SUPFAM" id="SSF103506">
    <property type="entry name" value="Mitochondrial carrier"/>
    <property type="match status" value="1"/>
</dbReference>
<evidence type="ECO:0000256" key="9">
    <source>
        <dbReference type="ARBA" id="ARBA00023136"/>
    </source>
</evidence>
<comment type="function">
    <text evidence="10">Catalyzes the exchange of ADP and ATP across the membrane.</text>
</comment>
<protein>
    <recommendedName>
        <fullName evidence="10">ADP/ATP translocase</fullName>
    </recommendedName>
    <alternativeName>
        <fullName evidence="10">ADP,ATP carrier protein</fullName>
    </alternativeName>
</protein>